<dbReference type="PANTHER" id="PTHR43102">
    <property type="entry name" value="SLR1143 PROTEIN"/>
    <property type="match status" value="1"/>
</dbReference>
<dbReference type="EMBL" id="JNBS01000367">
    <property type="protein sequence ID" value="OQS06194.1"/>
    <property type="molecule type" value="Genomic_DNA"/>
</dbReference>
<gene>
    <name evidence="6" type="ORF">THRCLA_01751</name>
</gene>
<keyword evidence="1" id="KW-0479">Metal-binding</keyword>
<evidence type="ECO:0000259" key="5">
    <source>
        <dbReference type="PROSITE" id="PS50178"/>
    </source>
</evidence>
<keyword evidence="3" id="KW-0862">Zinc</keyword>
<dbReference type="PANTHER" id="PTHR43102:SF2">
    <property type="entry name" value="GAF DOMAIN-CONTAINING PROTEIN"/>
    <property type="match status" value="1"/>
</dbReference>
<dbReference type="Proteomes" id="UP000243217">
    <property type="component" value="Unassembled WGS sequence"/>
</dbReference>
<accession>A0A1W0A7C1</accession>
<dbReference type="InterPro" id="IPR011011">
    <property type="entry name" value="Znf_FYVE_PHD"/>
</dbReference>
<feature type="domain" description="FYVE-type" evidence="5">
    <location>
        <begin position="356"/>
        <end position="409"/>
    </location>
</feature>
<reference evidence="6 7" key="1">
    <citation type="journal article" date="2014" name="Genome Biol. Evol.">
        <title>The secreted proteins of Achlya hypogyna and Thraustotheca clavata identify the ancestral oomycete secretome and reveal gene acquisitions by horizontal gene transfer.</title>
        <authorList>
            <person name="Misner I."/>
            <person name="Blouin N."/>
            <person name="Leonard G."/>
            <person name="Richards T.A."/>
            <person name="Lane C.E."/>
        </authorList>
    </citation>
    <scope>NUCLEOTIDE SEQUENCE [LARGE SCALE GENOMIC DNA]</scope>
    <source>
        <strain evidence="6 7">ATCC 34112</strain>
    </source>
</reference>
<dbReference type="InterPro" id="IPR000306">
    <property type="entry name" value="Znf_FYVE"/>
</dbReference>
<evidence type="ECO:0000313" key="7">
    <source>
        <dbReference type="Proteomes" id="UP000243217"/>
    </source>
</evidence>
<protein>
    <recommendedName>
        <fullName evidence="5">FYVE-type domain-containing protein</fullName>
    </recommendedName>
</protein>
<organism evidence="6 7">
    <name type="scientific">Thraustotheca clavata</name>
    <dbReference type="NCBI Taxonomy" id="74557"/>
    <lineage>
        <taxon>Eukaryota</taxon>
        <taxon>Sar</taxon>
        <taxon>Stramenopiles</taxon>
        <taxon>Oomycota</taxon>
        <taxon>Saprolegniomycetes</taxon>
        <taxon>Saprolegniales</taxon>
        <taxon>Achlyaceae</taxon>
        <taxon>Thraustotheca</taxon>
    </lineage>
</organism>
<comment type="caution">
    <text evidence="6">The sequence shown here is derived from an EMBL/GenBank/DDBJ whole genome shotgun (WGS) entry which is preliminary data.</text>
</comment>
<dbReference type="AlphaFoldDB" id="A0A1W0A7C1"/>
<evidence type="ECO:0000256" key="3">
    <source>
        <dbReference type="ARBA" id="ARBA00022833"/>
    </source>
</evidence>
<evidence type="ECO:0000256" key="2">
    <source>
        <dbReference type="ARBA" id="ARBA00022771"/>
    </source>
</evidence>
<dbReference type="OrthoDB" id="73779at2759"/>
<keyword evidence="7" id="KW-1185">Reference proteome</keyword>
<dbReference type="Gene3D" id="3.30.40.10">
    <property type="entry name" value="Zinc/RING finger domain, C3HC4 (zinc finger)"/>
    <property type="match status" value="1"/>
</dbReference>
<evidence type="ECO:0000256" key="4">
    <source>
        <dbReference type="PROSITE-ProRule" id="PRU00091"/>
    </source>
</evidence>
<dbReference type="GO" id="GO:0008270">
    <property type="term" value="F:zinc ion binding"/>
    <property type="evidence" value="ECO:0007669"/>
    <property type="project" value="UniProtKB-KW"/>
</dbReference>
<name>A0A1W0A7C1_9STRA</name>
<dbReference type="Pfam" id="PF01363">
    <property type="entry name" value="FYVE"/>
    <property type="match status" value="1"/>
</dbReference>
<proteinExistence type="predicted"/>
<dbReference type="SMART" id="SM00064">
    <property type="entry name" value="FYVE"/>
    <property type="match status" value="1"/>
</dbReference>
<keyword evidence="2 4" id="KW-0863">Zinc-finger</keyword>
<sequence>MTSVSRNSSFIPQQAAYYWTNRPSLLLKSRKPIPGPWGLGSTSSVLEMSDAQLCRRGRKLCKFMQYSINQQNDALQLKRLQYGSKSKVNISADSKKHIQLIHSVELVHASLEEVMELLWTATELDQYENNDWLWQSVFEGTTGFKKERVRDLFLPTDNLPRLHSSTSILDSKIPLLGQSAVDIEASSSTSSTISFTPTNEEAGDVNEPRSQTLAAGIYKLRFEGSKTQLFSKQSEERELLYLDQLEKLSDTSFIWTIKTIDEPEAFLSQDEPPAKRYKFVLMSCHLEAIGDRVRLSFLGGYHFKNGVQDPCKRFLVRVCEAWSQLQSFVVRSRIASYLFDPFKHTISDSLHVGNGCRVCTNPFSAFIPAYACRLCNNEVCGTCSNVQAIPIDEQEIQMRVCYSCNNAVKLREPIVHDKQVHTPRRRTSSSLTPVPRHKRGLAISNCDALVHDIAVKILFHIISSLLRTSTKCQHISLHIYGNDKLHAIASVGNTIPYSFLALAIEGAKDGCILFDIFNDPRATVPFPSNMRFYNGFPLILNDGSCMGLLSIGDPLPKTPQEYRESNLDQLVLEYIDILVRFTQAWATRKHR</sequence>
<dbReference type="PROSITE" id="PS50178">
    <property type="entry name" value="ZF_FYVE"/>
    <property type="match status" value="1"/>
</dbReference>
<evidence type="ECO:0000256" key="1">
    <source>
        <dbReference type="ARBA" id="ARBA00022723"/>
    </source>
</evidence>
<dbReference type="InterPro" id="IPR017455">
    <property type="entry name" value="Znf_FYVE-rel"/>
</dbReference>
<evidence type="ECO:0000313" key="6">
    <source>
        <dbReference type="EMBL" id="OQS06194.1"/>
    </source>
</evidence>
<dbReference type="SUPFAM" id="SSF57903">
    <property type="entry name" value="FYVE/PHD zinc finger"/>
    <property type="match status" value="1"/>
</dbReference>
<dbReference type="CDD" id="cd00065">
    <property type="entry name" value="FYVE_like_SF"/>
    <property type="match status" value="1"/>
</dbReference>
<dbReference type="InterPro" id="IPR013083">
    <property type="entry name" value="Znf_RING/FYVE/PHD"/>
</dbReference>